<dbReference type="GO" id="GO:0003677">
    <property type="term" value="F:DNA binding"/>
    <property type="evidence" value="ECO:0007669"/>
    <property type="project" value="UniProtKB-KW"/>
</dbReference>
<dbReference type="PANTHER" id="PTHR35790">
    <property type="entry name" value="HTH-TYPE TRANSCRIPTIONAL REGULATOR PCHR"/>
    <property type="match status" value="1"/>
</dbReference>
<dbReference type="InterPro" id="IPR036388">
    <property type="entry name" value="WH-like_DNA-bd_sf"/>
</dbReference>
<evidence type="ECO:0000313" key="6">
    <source>
        <dbReference type="Proteomes" id="UP000426246"/>
    </source>
</evidence>
<dbReference type="SMART" id="SM00347">
    <property type="entry name" value="HTH_MARR"/>
    <property type="match status" value="1"/>
</dbReference>
<dbReference type="KEGG" id="ppsc:EHS13_31920"/>
<organism evidence="5 6">
    <name type="scientific">Paenibacillus psychroresistens</name>
    <dbReference type="NCBI Taxonomy" id="1778678"/>
    <lineage>
        <taxon>Bacteria</taxon>
        <taxon>Bacillati</taxon>
        <taxon>Bacillota</taxon>
        <taxon>Bacilli</taxon>
        <taxon>Bacillales</taxon>
        <taxon>Paenibacillaceae</taxon>
        <taxon>Paenibacillus</taxon>
    </lineage>
</organism>
<dbReference type="InterPro" id="IPR036390">
    <property type="entry name" value="WH_DNA-bd_sf"/>
</dbReference>
<keyword evidence="1" id="KW-0805">Transcription regulation</keyword>
<dbReference type="Gene3D" id="1.10.10.10">
    <property type="entry name" value="Winged helix-like DNA-binding domain superfamily/Winged helix DNA-binding domain"/>
    <property type="match status" value="1"/>
</dbReference>
<dbReference type="GO" id="GO:0003700">
    <property type="term" value="F:DNA-binding transcription factor activity"/>
    <property type="evidence" value="ECO:0007669"/>
    <property type="project" value="InterPro"/>
</dbReference>
<dbReference type="PANTHER" id="PTHR35790:SF4">
    <property type="entry name" value="HTH-TYPE TRANSCRIPTIONAL REGULATOR PCHR"/>
    <property type="match status" value="1"/>
</dbReference>
<dbReference type="EMBL" id="CP034235">
    <property type="protein sequence ID" value="QGQ99157.1"/>
    <property type="molecule type" value="Genomic_DNA"/>
</dbReference>
<evidence type="ECO:0000313" key="5">
    <source>
        <dbReference type="EMBL" id="QGQ99157.1"/>
    </source>
</evidence>
<dbReference type="SUPFAM" id="SSF46785">
    <property type="entry name" value="Winged helix' DNA-binding domain"/>
    <property type="match status" value="1"/>
</dbReference>
<name>A0A6B8RTE4_9BACL</name>
<dbReference type="AlphaFoldDB" id="A0A6B8RTE4"/>
<dbReference type="RefSeq" id="WP_155704266.1">
    <property type="nucleotide sequence ID" value="NZ_CP034235.1"/>
</dbReference>
<keyword evidence="3" id="KW-0804">Transcription</keyword>
<proteinExistence type="predicted"/>
<evidence type="ECO:0000256" key="3">
    <source>
        <dbReference type="ARBA" id="ARBA00023163"/>
    </source>
</evidence>
<dbReference type="PROSITE" id="PS50995">
    <property type="entry name" value="HTH_MARR_2"/>
    <property type="match status" value="1"/>
</dbReference>
<sequence>MDDQEKKLFYIKLQKLINQFEAYEEVEKKRMLPLAALWGISNVNRSLTISEIHLVEQIGLLERANVTRLAEKLKLTKGAITKISTKLLARGWIEKLTIEGNLKEVFYQLTDQGNLVHHAYIQYHERAENQFQQFIQKYTDNELQFIERLIGDLTEVIDYSMNLDGMK</sequence>
<keyword evidence="2" id="KW-0238">DNA-binding</keyword>
<reference evidence="6" key="1">
    <citation type="submission" date="2018-11" db="EMBL/GenBank/DDBJ databases">
        <title>Complete genome sequence of Paenibacillus sp. ML311-T8.</title>
        <authorList>
            <person name="Nam Y.-D."/>
            <person name="Kang J."/>
            <person name="Chung W.-H."/>
            <person name="Park Y.S."/>
        </authorList>
    </citation>
    <scope>NUCLEOTIDE SEQUENCE [LARGE SCALE GENOMIC DNA]</scope>
    <source>
        <strain evidence="6">ML311-T8</strain>
    </source>
</reference>
<dbReference type="InterPro" id="IPR052067">
    <property type="entry name" value="Metal_resp_HTH_trans_reg"/>
</dbReference>
<dbReference type="Proteomes" id="UP000426246">
    <property type="component" value="Chromosome"/>
</dbReference>
<accession>A0A6B8RTE4</accession>
<dbReference type="OrthoDB" id="5358347at2"/>
<dbReference type="InterPro" id="IPR000835">
    <property type="entry name" value="HTH_MarR-typ"/>
</dbReference>
<evidence type="ECO:0000256" key="2">
    <source>
        <dbReference type="ARBA" id="ARBA00023125"/>
    </source>
</evidence>
<dbReference type="Pfam" id="PF01047">
    <property type="entry name" value="MarR"/>
    <property type="match status" value="1"/>
</dbReference>
<keyword evidence="6" id="KW-1185">Reference proteome</keyword>
<evidence type="ECO:0000256" key="1">
    <source>
        <dbReference type="ARBA" id="ARBA00023015"/>
    </source>
</evidence>
<gene>
    <name evidence="5" type="ORF">EHS13_31920</name>
</gene>
<protein>
    <submittedName>
        <fullName evidence="5">MarR family transcriptional regulator</fullName>
    </submittedName>
</protein>
<evidence type="ECO:0000259" key="4">
    <source>
        <dbReference type="PROSITE" id="PS50995"/>
    </source>
</evidence>
<feature type="domain" description="HTH marR-type" evidence="4">
    <location>
        <begin position="6"/>
        <end position="155"/>
    </location>
</feature>